<evidence type="ECO:0000313" key="1">
    <source>
        <dbReference type="EMBL" id="OGC45622.1"/>
    </source>
</evidence>
<protein>
    <submittedName>
        <fullName evidence="1">Uncharacterized protein</fullName>
    </submittedName>
</protein>
<gene>
    <name evidence="1" type="ORF">A2V49_02150</name>
</gene>
<dbReference type="EMBL" id="MEUV01000025">
    <property type="protein sequence ID" value="OGC45622.1"/>
    <property type="molecule type" value="Genomic_DNA"/>
</dbReference>
<comment type="caution">
    <text evidence="1">The sequence shown here is derived from an EMBL/GenBank/DDBJ whole genome shotgun (WGS) entry which is preliminary data.</text>
</comment>
<dbReference type="Proteomes" id="UP000178615">
    <property type="component" value="Unassembled WGS sequence"/>
</dbReference>
<name>A0A1F4UL87_UNCKA</name>
<evidence type="ECO:0000313" key="2">
    <source>
        <dbReference type="Proteomes" id="UP000178615"/>
    </source>
</evidence>
<organism evidence="1 2">
    <name type="scientific">candidate division WWE3 bacterium RBG_19FT_COMBO_34_6</name>
    <dbReference type="NCBI Taxonomy" id="1802612"/>
    <lineage>
        <taxon>Bacteria</taxon>
        <taxon>Katanobacteria</taxon>
    </lineage>
</organism>
<dbReference type="AlphaFoldDB" id="A0A1F4UL87"/>
<proteinExistence type="predicted"/>
<accession>A0A1F4UL87</accession>
<reference evidence="1 2" key="1">
    <citation type="journal article" date="2016" name="Nat. Commun.">
        <title>Thousands of microbial genomes shed light on interconnected biogeochemical processes in an aquifer system.</title>
        <authorList>
            <person name="Anantharaman K."/>
            <person name="Brown C.T."/>
            <person name="Hug L.A."/>
            <person name="Sharon I."/>
            <person name="Castelle C.J."/>
            <person name="Probst A.J."/>
            <person name="Thomas B.C."/>
            <person name="Singh A."/>
            <person name="Wilkins M.J."/>
            <person name="Karaoz U."/>
            <person name="Brodie E.L."/>
            <person name="Williams K.H."/>
            <person name="Hubbard S.S."/>
            <person name="Banfield J.F."/>
        </authorList>
    </citation>
    <scope>NUCLEOTIDE SEQUENCE [LARGE SCALE GENOMIC DNA]</scope>
</reference>
<sequence length="157" mass="17223">MSIQNILVENNLTLYCKELEIEGQMAPNSQTQTISLDIYYNDVVVHTQSFIFQKIEVPGQNGICAVKITHFNVPVSVASRFYVNISSVTNFLIDSIQGDSTVLAAVVNNSVNAYGKIATDPSNQRIYIANAFNTNFSSTGTAGLKDDYILVYRTAAV</sequence>